<dbReference type="AlphaFoldDB" id="A0AAV6U4S9"/>
<keyword evidence="4" id="KW-1185">Reference proteome</keyword>
<dbReference type="PANTHER" id="PTHR43313:SF36">
    <property type="entry name" value="D-BETA-HYDROXYBUTYRATE DEHYDROGENASE, MITOCHONDRIAL"/>
    <property type="match status" value="1"/>
</dbReference>
<evidence type="ECO:0000313" key="4">
    <source>
        <dbReference type="Proteomes" id="UP000827092"/>
    </source>
</evidence>
<dbReference type="InterPro" id="IPR020904">
    <property type="entry name" value="Sc_DH/Rdtase_CS"/>
</dbReference>
<dbReference type="PRINTS" id="PR00081">
    <property type="entry name" value="GDHRDH"/>
</dbReference>
<dbReference type="EMBL" id="JAFNEN010000679">
    <property type="protein sequence ID" value="KAG8178629.1"/>
    <property type="molecule type" value="Genomic_DNA"/>
</dbReference>
<dbReference type="InterPro" id="IPR036291">
    <property type="entry name" value="NAD(P)-bd_dom_sf"/>
</dbReference>
<dbReference type="Proteomes" id="UP000827092">
    <property type="component" value="Unassembled WGS sequence"/>
</dbReference>
<evidence type="ECO:0000256" key="1">
    <source>
        <dbReference type="ARBA" id="ARBA00023002"/>
    </source>
</evidence>
<evidence type="ECO:0000256" key="2">
    <source>
        <dbReference type="RuleBase" id="RU000363"/>
    </source>
</evidence>
<dbReference type="GO" id="GO:0016491">
    <property type="term" value="F:oxidoreductase activity"/>
    <property type="evidence" value="ECO:0007669"/>
    <property type="project" value="UniProtKB-KW"/>
</dbReference>
<dbReference type="PROSITE" id="PS00061">
    <property type="entry name" value="ADH_SHORT"/>
    <property type="match status" value="1"/>
</dbReference>
<accession>A0AAV6U4S9</accession>
<dbReference type="SUPFAM" id="SSF51735">
    <property type="entry name" value="NAD(P)-binding Rossmann-fold domains"/>
    <property type="match status" value="1"/>
</dbReference>
<dbReference type="Pfam" id="PF00106">
    <property type="entry name" value="adh_short"/>
    <property type="match status" value="1"/>
</dbReference>
<dbReference type="PANTHER" id="PTHR43313">
    <property type="entry name" value="SHORT-CHAIN DEHYDROGENASE/REDUCTASE FAMILY 9C"/>
    <property type="match status" value="1"/>
</dbReference>
<proteinExistence type="inferred from homology"/>
<keyword evidence="1" id="KW-0560">Oxidoreductase</keyword>
<dbReference type="PRINTS" id="PR00080">
    <property type="entry name" value="SDRFAMILY"/>
</dbReference>
<reference evidence="3 4" key="1">
    <citation type="journal article" date="2022" name="Nat. Ecol. Evol.">
        <title>A masculinizing supergene underlies an exaggerated male reproductive morph in a spider.</title>
        <authorList>
            <person name="Hendrickx F."/>
            <person name="De Corte Z."/>
            <person name="Sonet G."/>
            <person name="Van Belleghem S.M."/>
            <person name="Kostlbacher S."/>
            <person name="Vangestel C."/>
        </authorList>
    </citation>
    <scope>NUCLEOTIDE SEQUENCE [LARGE SCALE GENOMIC DNA]</scope>
    <source>
        <strain evidence="3">W744_W776</strain>
    </source>
</reference>
<comment type="caution">
    <text evidence="3">The sequence shown here is derived from an EMBL/GenBank/DDBJ whole genome shotgun (WGS) entry which is preliminary data.</text>
</comment>
<sequence length="305" mass="34628">MSIGCDRGFGRQLARRLDGLGFRVFAGCLEPDGADTRQLLDTASSRLEVLPLDVTDDISVSKAVRFVESRLQEYELWAVVNNAGVIERGELEWTPLDVYHKQFEVNTFGVVRVTQAFLPLLRKFKGRVVTISSIGGRQTFSGFVPYCMSKYAVISFCDGLRMEMAKFGVKVVTVEPFSYQTSMTEMSTVMRSIQATWRKYCASPRRDADAYDDAYVDAFSASVHRFNEKTALPDTSRVLDLLVEAVCAISPHYSYVPGDWGSLLDLWFSRRVPKSLVDLFVRHQVTFDSDVEKYVEERNARKKRD</sequence>
<gene>
    <name evidence="3" type="ORF">JTE90_016291</name>
</gene>
<organism evidence="3 4">
    <name type="scientific">Oedothorax gibbosus</name>
    <dbReference type="NCBI Taxonomy" id="931172"/>
    <lineage>
        <taxon>Eukaryota</taxon>
        <taxon>Metazoa</taxon>
        <taxon>Ecdysozoa</taxon>
        <taxon>Arthropoda</taxon>
        <taxon>Chelicerata</taxon>
        <taxon>Arachnida</taxon>
        <taxon>Araneae</taxon>
        <taxon>Araneomorphae</taxon>
        <taxon>Entelegynae</taxon>
        <taxon>Araneoidea</taxon>
        <taxon>Linyphiidae</taxon>
        <taxon>Erigoninae</taxon>
        <taxon>Oedothorax</taxon>
    </lineage>
</organism>
<dbReference type="InterPro" id="IPR002347">
    <property type="entry name" value="SDR_fam"/>
</dbReference>
<name>A0AAV6U4S9_9ARAC</name>
<evidence type="ECO:0000313" key="3">
    <source>
        <dbReference type="EMBL" id="KAG8178629.1"/>
    </source>
</evidence>
<protein>
    <submittedName>
        <fullName evidence="3">Uncharacterized protein</fullName>
    </submittedName>
</protein>
<comment type="similarity">
    <text evidence="2">Belongs to the short-chain dehydrogenases/reductases (SDR) family.</text>
</comment>
<dbReference type="Gene3D" id="3.40.50.720">
    <property type="entry name" value="NAD(P)-binding Rossmann-like Domain"/>
    <property type="match status" value="1"/>
</dbReference>
<dbReference type="GO" id="GO:0008202">
    <property type="term" value="P:steroid metabolic process"/>
    <property type="evidence" value="ECO:0007669"/>
    <property type="project" value="TreeGrafter"/>
</dbReference>